<evidence type="ECO:0000313" key="2">
    <source>
        <dbReference type="EMBL" id="EHI74828.1"/>
    </source>
</evidence>
<name>G5JN68_STRCG</name>
<dbReference type="EMBL" id="AEUV02000002">
    <property type="protein sequence ID" value="EHI74828.1"/>
    <property type="molecule type" value="Genomic_DNA"/>
</dbReference>
<gene>
    <name evidence="2" type="ORF">STRCR_0105</name>
</gene>
<evidence type="ECO:0000256" key="1">
    <source>
        <dbReference type="SAM" id="Phobius"/>
    </source>
</evidence>
<proteinExistence type="predicted"/>
<keyword evidence="1" id="KW-0472">Membrane</keyword>
<reference evidence="2" key="1">
    <citation type="submission" date="2011-07" db="EMBL/GenBank/DDBJ databases">
        <authorList>
            <person name="Stanhope M.J."/>
            <person name="Durkin A.S."/>
            <person name="Hostetler J."/>
            <person name="Kim M."/>
            <person name="Radune D."/>
            <person name="Singh I."/>
            <person name="Town C.D."/>
        </authorList>
    </citation>
    <scope>NUCLEOTIDE SEQUENCE [LARGE SCALE GENOMIC DNA]</scope>
    <source>
        <strain evidence="2">HS-6</strain>
    </source>
</reference>
<feature type="transmembrane region" description="Helical" evidence="1">
    <location>
        <begin position="32"/>
        <end position="51"/>
    </location>
</feature>
<keyword evidence="1" id="KW-1133">Transmembrane helix</keyword>
<accession>G5JN68</accession>
<dbReference type="AlphaFoldDB" id="G5JN68"/>
<dbReference type="STRING" id="873449.STRCR_0105"/>
<keyword evidence="1" id="KW-0812">Transmembrane</keyword>
<feature type="transmembrane region" description="Helical" evidence="1">
    <location>
        <begin position="57"/>
        <end position="75"/>
    </location>
</feature>
<feature type="transmembrane region" description="Helical" evidence="1">
    <location>
        <begin position="6"/>
        <end position="25"/>
    </location>
</feature>
<sequence length="110" mass="12412">MLVQLLFIFILAMPALGLVFIGLALAPSYRRLIWLSPFGGLVFALSFYSLYLKNDTFFYSFFILGPFFFGLGLPLNLTRSKRIQAGFSGLGIIVVFFLALVIMSQMLNHF</sequence>
<keyword evidence="3" id="KW-1185">Reference proteome</keyword>
<dbReference type="Proteomes" id="UP000004322">
    <property type="component" value="Unassembled WGS sequence"/>
</dbReference>
<feature type="transmembrane region" description="Helical" evidence="1">
    <location>
        <begin position="87"/>
        <end position="107"/>
    </location>
</feature>
<organism evidence="2 3">
    <name type="scientific">Streptococcus criceti HS-6</name>
    <dbReference type="NCBI Taxonomy" id="873449"/>
    <lineage>
        <taxon>Bacteria</taxon>
        <taxon>Bacillati</taxon>
        <taxon>Bacillota</taxon>
        <taxon>Bacilli</taxon>
        <taxon>Lactobacillales</taxon>
        <taxon>Streptococcaceae</taxon>
        <taxon>Streptococcus</taxon>
    </lineage>
</organism>
<evidence type="ECO:0000313" key="3">
    <source>
        <dbReference type="Proteomes" id="UP000004322"/>
    </source>
</evidence>
<comment type="caution">
    <text evidence="2">The sequence shown here is derived from an EMBL/GenBank/DDBJ whole genome shotgun (WGS) entry which is preliminary data.</text>
</comment>
<protein>
    <submittedName>
        <fullName evidence="2">Uncharacterized protein</fullName>
    </submittedName>
</protein>